<evidence type="ECO:0000313" key="6">
    <source>
        <dbReference type="EMBL" id="SNB72807.1"/>
    </source>
</evidence>
<dbReference type="Proteomes" id="UP000198418">
    <property type="component" value="Unassembled WGS sequence"/>
</dbReference>
<dbReference type="PANTHER" id="PTHR43630">
    <property type="entry name" value="POLY-BETA-1,6-N-ACETYL-D-GLUCOSAMINE SYNTHASE"/>
    <property type="match status" value="1"/>
</dbReference>
<protein>
    <submittedName>
        <fullName evidence="6">Glycosyltransferase, catalytic subunit of cellulose synthase and poly-beta-1,6-N-acetylglucosamine synthase</fullName>
    </submittedName>
</protein>
<organism evidence="6 7">
    <name type="scientific">Rhodoblastus acidophilus</name>
    <name type="common">Rhodopseudomonas acidophila</name>
    <dbReference type="NCBI Taxonomy" id="1074"/>
    <lineage>
        <taxon>Bacteria</taxon>
        <taxon>Pseudomonadati</taxon>
        <taxon>Pseudomonadota</taxon>
        <taxon>Alphaproteobacteria</taxon>
        <taxon>Hyphomicrobiales</taxon>
        <taxon>Rhodoblastaceae</taxon>
        <taxon>Rhodoblastus</taxon>
    </lineage>
</organism>
<keyword evidence="4" id="KW-1133">Transmembrane helix</keyword>
<evidence type="ECO:0000256" key="3">
    <source>
        <dbReference type="ARBA" id="ARBA00022679"/>
    </source>
</evidence>
<feature type="transmembrane region" description="Helical" evidence="4">
    <location>
        <begin position="483"/>
        <end position="509"/>
    </location>
</feature>
<proteinExistence type="inferred from homology"/>
<evidence type="ECO:0000313" key="7">
    <source>
        <dbReference type="Proteomes" id="UP000198418"/>
    </source>
</evidence>
<evidence type="ECO:0000256" key="4">
    <source>
        <dbReference type="SAM" id="Phobius"/>
    </source>
</evidence>
<dbReference type="EMBL" id="FYDG01000005">
    <property type="protein sequence ID" value="SNB72807.1"/>
    <property type="molecule type" value="Genomic_DNA"/>
</dbReference>
<dbReference type="SUPFAM" id="SSF53448">
    <property type="entry name" value="Nucleotide-diphospho-sugar transferases"/>
    <property type="match status" value="1"/>
</dbReference>
<evidence type="ECO:0000259" key="5">
    <source>
        <dbReference type="Pfam" id="PF13632"/>
    </source>
</evidence>
<dbReference type="InterPro" id="IPR001173">
    <property type="entry name" value="Glyco_trans_2-like"/>
</dbReference>
<feature type="transmembrane region" description="Helical" evidence="4">
    <location>
        <begin position="169"/>
        <end position="186"/>
    </location>
</feature>
<keyword evidence="4" id="KW-0812">Transmembrane</keyword>
<name>A0A212RKJ0_RHOAC</name>
<gene>
    <name evidence="6" type="ORF">SAMN06265338_10512</name>
</gene>
<dbReference type="OrthoDB" id="7431422at2"/>
<feature type="transmembrane region" description="Helical" evidence="4">
    <location>
        <begin position="529"/>
        <end position="551"/>
    </location>
</feature>
<dbReference type="Gene3D" id="3.90.550.10">
    <property type="entry name" value="Spore Coat Polysaccharide Biosynthesis Protein SpsA, Chain A"/>
    <property type="match status" value="1"/>
</dbReference>
<keyword evidence="3 6" id="KW-0808">Transferase</keyword>
<reference evidence="7" key="1">
    <citation type="submission" date="2017-06" db="EMBL/GenBank/DDBJ databases">
        <authorList>
            <person name="Varghese N."/>
            <person name="Submissions S."/>
        </authorList>
    </citation>
    <scope>NUCLEOTIDE SEQUENCE [LARGE SCALE GENOMIC DNA]</scope>
    <source>
        <strain evidence="7">DSM 137</strain>
    </source>
</reference>
<dbReference type="InterPro" id="IPR029044">
    <property type="entry name" value="Nucleotide-diphossugar_trans"/>
</dbReference>
<keyword evidence="4" id="KW-0472">Membrane</keyword>
<comment type="similarity">
    <text evidence="1">Belongs to the glycosyltransferase 2 family.</text>
</comment>
<dbReference type="RefSeq" id="WP_088520808.1">
    <property type="nucleotide sequence ID" value="NZ_FYDG01000005.1"/>
</dbReference>
<dbReference type="PANTHER" id="PTHR43630:SF1">
    <property type="entry name" value="POLY-BETA-1,6-N-ACETYL-D-GLUCOSAMINE SYNTHASE"/>
    <property type="match status" value="1"/>
</dbReference>
<feature type="transmembrane region" description="Helical" evidence="4">
    <location>
        <begin position="192"/>
        <end position="210"/>
    </location>
</feature>
<keyword evidence="2" id="KW-0328">Glycosyltransferase</keyword>
<accession>A0A212RKJ0</accession>
<dbReference type="AlphaFoldDB" id="A0A212RKJ0"/>
<keyword evidence="7" id="KW-1185">Reference proteome</keyword>
<evidence type="ECO:0000256" key="2">
    <source>
        <dbReference type="ARBA" id="ARBA00022676"/>
    </source>
</evidence>
<sequence>MQAPATTKNAPPPEIAFLAEAGVDPGLLTWSGRRARYQGVGADELMIAEGLIAEDFYYRALARRLNCACLEGAASLAPGFDYRAALRANVARADPDKESFDWILSPRGKQVRDLLALPGGARGRIAVCAPKTFSALARAAGKSALADDAAFALPRAAPRLSACAPQLRWSNIAFILASFALLAGVMTAWRDLFAVAALALSAVFYGGIYVRLCAAAASPPNGAAAAPRLREADLPSYTIIAPMYREAGVAAQCVHALRALDYPAAKLDIKLVVEEDDTETFAALRDAGLAPYMEVVIAPAGAPRTKPRALNVALPLARGELLAIFDAEDRPERGQLRVAAERFAVSPPQVACLQARLAIDNGHESWLAYFFAISYAALFDVINPGLGELGLPMPLGGTSNHFRTALLRRMIGWDAWNVTEDADLGLRFARFGYEVRAIESTTYEDAPVSLSAWLGQRARWMKGWMQTLAVFLRTPRAQIRKMGWFQAFAAFCAMATLLAGPLFGPFYGLRLFYDFTSGDLLDPHDWRDVIVSGFGLSVAFFGLLAFALPNVLGMKRRGLRPSLVLLLTPAYLLLVSFAAWRALWEWTRKPFAWTKTDHAPRPAGARSYFFLNRAQPLAGTQSPSAFAGFADGD</sequence>
<feature type="domain" description="Glycosyltransferase 2-like" evidence="5">
    <location>
        <begin position="323"/>
        <end position="520"/>
    </location>
</feature>
<dbReference type="Pfam" id="PF13632">
    <property type="entry name" value="Glyco_trans_2_3"/>
    <property type="match status" value="1"/>
</dbReference>
<feature type="transmembrane region" description="Helical" evidence="4">
    <location>
        <begin position="563"/>
        <end position="583"/>
    </location>
</feature>
<evidence type="ECO:0000256" key="1">
    <source>
        <dbReference type="ARBA" id="ARBA00006739"/>
    </source>
</evidence>
<dbReference type="GO" id="GO:0016757">
    <property type="term" value="F:glycosyltransferase activity"/>
    <property type="evidence" value="ECO:0007669"/>
    <property type="project" value="UniProtKB-KW"/>
</dbReference>